<reference evidence="2" key="1">
    <citation type="submission" date="2021-03" db="EMBL/GenBank/DDBJ databases">
        <title>Genomic Encyclopedia of Type Strains, Phase IV (KMG-V): Genome sequencing to study the core and pangenomes of soil and plant-associated prokaryotes.</title>
        <authorList>
            <person name="Whitman W."/>
        </authorList>
    </citation>
    <scope>NUCLEOTIDE SEQUENCE</scope>
    <source>
        <strain evidence="2">C4</strain>
    </source>
</reference>
<name>A0A8J7USL7_METVO</name>
<protein>
    <submittedName>
        <fullName evidence="2">Uncharacterized membrane protein YuzA (DUF378 family)</fullName>
    </submittedName>
</protein>
<proteinExistence type="predicted"/>
<dbReference type="PANTHER" id="PTHR37304">
    <property type="entry name" value="MEMBRANE PROTEIN-RELATED"/>
    <property type="match status" value="1"/>
</dbReference>
<gene>
    <name evidence="2" type="ORF">J3E07_000182</name>
</gene>
<comment type="caution">
    <text evidence="2">The sequence shown here is derived from an EMBL/GenBank/DDBJ whole genome shotgun (WGS) entry which is preliminary data.</text>
</comment>
<dbReference type="PANTHER" id="PTHR37304:SF1">
    <property type="entry name" value="MEMBRANE PROTEIN"/>
    <property type="match status" value="1"/>
</dbReference>
<dbReference type="Proteomes" id="UP000740329">
    <property type="component" value="Unassembled WGS sequence"/>
</dbReference>
<evidence type="ECO:0000313" key="2">
    <source>
        <dbReference type="EMBL" id="MBP2200784.1"/>
    </source>
</evidence>
<dbReference type="EMBL" id="JAGGMV010000001">
    <property type="protein sequence ID" value="MBP2200784.1"/>
    <property type="molecule type" value="Genomic_DNA"/>
</dbReference>
<dbReference type="AlphaFoldDB" id="A0A8J7USL7"/>
<sequence>MDMEVESKMRNMANHKTWLDKLAIFLVIIGGLNWGLVGALNIDLVQIISLGNSLVARTIYVLVGLSALYMIYYAYKTSQ</sequence>
<dbReference type="Pfam" id="PF04070">
    <property type="entry name" value="DUF378"/>
    <property type="match status" value="1"/>
</dbReference>
<dbReference type="InterPro" id="IPR007211">
    <property type="entry name" value="DUF378"/>
</dbReference>
<accession>A0A8J7USL7</accession>
<evidence type="ECO:0000313" key="3">
    <source>
        <dbReference type="Proteomes" id="UP000740329"/>
    </source>
</evidence>
<dbReference type="RefSeq" id="WP_209590158.1">
    <property type="nucleotide sequence ID" value="NZ_JAGGMU010000001.1"/>
</dbReference>
<dbReference type="OrthoDB" id="135079at2157"/>
<keyword evidence="1" id="KW-0812">Transmembrane</keyword>
<feature type="transmembrane region" description="Helical" evidence="1">
    <location>
        <begin position="21"/>
        <end position="42"/>
    </location>
</feature>
<organism evidence="2 3">
    <name type="scientific">Methanococcus voltae</name>
    <dbReference type="NCBI Taxonomy" id="2188"/>
    <lineage>
        <taxon>Archaea</taxon>
        <taxon>Methanobacteriati</taxon>
        <taxon>Methanobacteriota</taxon>
        <taxon>Methanomada group</taxon>
        <taxon>Methanococci</taxon>
        <taxon>Methanococcales</taxon>
        <taxon>Methanococcaceae</taxon>
        <taxon>Methanococcus</taxon>
    </lineage>
</organism>
<keyword evidence="1" id="KW-0472">Membrane</keyword>
<keyword evidence="1" id="KW-1133">Transmembrane helix</keyword>
<evidence type="ECO:0000256" key="1">
    <source>
        <dbReference type="SAM" id="Phobius"/>
    </source>
</evidence>
<feature type="transmembrane region" description="Helical" evidence="1">
    <location>
        <begin position="54"/>
        <end position="75"/>
    </location>
</feature>